<feature type="signal peptide" evidence="9">
    <location>
        <begin position="1"/>
        <end position="27"/>
    </location>
</feature>
<comment type="similarity">
    <text evidence="3">Belongs to the complement C6/C7/C8/C9 family.</text>
</comment>
<keyword evidence="5 9" id="KW-0732">Signal</keyword>
<dbReference type="PROSITE" id="PS51257">
    <property type="entry name" value="PROKAR_LIPOPROTEIN"/>
    <property type="match status" value="1"/>
</dbReference>
<organism evidence="12 13">
    <name type="scientific">Hucho hucho</name>
    <name type="common">huchen</name>
    <dbReference type="NCBI Taxonomy" id="62062"/>
    <lineage>
        <taxon>Eukaryota</taxon>
        <taxon>Metazoa</taxon>
        <taxon>Chordata</taxon>
        <taxon>Craniata</taxon>
        <taxon>Vertebrata</taxon>
        <taxon>Euteleostomi</taxon>
        <taxon>Actinopterygii</taxon>
        <taxon>Neopterygii</taxon>
        <taxon>Teleostei</taxon>
        <taxon>Protacanthopterygii</taxon>
        <taxon>Salmoniformes</taxon>
        <taxon>Salmonidae</taxon>
        <taxon>Salmoninae</taxon>
        <taxon>Hucho</taxon>
    </lineage>
</organism>
<evidence type="ECO:0000256" key="3">
    <source>
        <dbReference type="ARBA" id="ARBA00009214"/>
    </source>
</evidence>
<evidence type="ECO:0000313" key="12">
    <source>
        <dbReference type="Ensembl" id="ENSHHUP00000070061.1"/>
    </source>
</evidence>
<feature type="chain" id="PRO_5021423860" evidence="9">
    <location>
        <begin position="28"/>
        <end position="587"/>
    </location>
</feature>
<evidence type="ECO:0000256" key="6">
    <source>
        <dbReference type="ARBA" id="ARBA00022852"/>
    </source>
</evidence>
<dbReference type="Ensembl" id="ENSHHUT00000072393.1">
    <property type="protein sequence ID" value="ENSHHUP00000070061.1"/>
    <property type="gene ID" value="ENSHHUG00000041228.1"/>
</dbReference>
<dbReference type="STRING" id="62062.ENSHHUP00000070061"/>
<evidence type="ECO:0000256" key="8">
    <source>
        <dbReference type="ARBA" id="ARBA00023157"/>
    </source>
</evidence>
<feature type="domain" description="C2" evidence="10">
    <location>
        <begin position="388"/>
        <end position="513"/>
    </location>
</feature>
<dbReference type="PROSITE" id="PS00279">
    <property type="entry name" value="MACPF_1"/>
    <property type="match status" value="1"/>
</dbReference>
<protein>
    <submittedName>
        <fullName evidence="12">Perforin 1</fullName>
    </submittedName>
</protein>
<dbReference type="AlphaFoldDB" id="A0A4W5PYM3"/>
<dbReference type="Pfam" id="PF01823">
    <property type="entry name" value="MACPF"/>
    <property type="match status" value="1"/>
</dbReference>
<keyword evidence="6" id="KW-0204">Cytolysis</keyword>
<dbReference type="PRINTS" id="PR00764">
    <property type="entry name" value="COMPLEMENTC9"/>
</dbReference>
<dbReference type="InterPro" id="IPR000008">
    <property type="entry name" value="C2_dom"/>
</dbReference>
<dbReference type="InterPro" id="IPR001862">
    <property type="entry name" value="MAC_perforin"/>
</dbReference>
<evidence type="ECO:0000256" key="5">
    <source>
        <dbReference type="ARBA" id="ARBA00022729"/>
    </source>
</evidence>
<dbReference type="GO" id="GO:0005579">
    <property type="term" value="C:membrane attack complex"/>
    <property type="evidence" value="ECO:0007669"/>
    <property type="project" value="InterPro"/>
</dbReference>
<keyword evidence="8" id="KW-1015">Disulfide bond</keyword>
<evidence type="ECO:0000256" key="1">
    <source>
        <dbReference type="ARBA" id="ARBA00004370"/>
    </source>
</evidence>
<dbReference type="GO" id="GO:0001771">
    <property type="term" value="P:immunological synapse formation"/>
    <property type="evidence" value="ECO:0007669"/>
    <property type="project" value="TreeGrafter"/>
</dbReference>
<evidence type="ECO:0000259" key="10">
    <source>
        <dbReference type="PROSITE" id="PS50004"/>
    </source>
</evidence>
<evidence type="ECO:0000313" key="13">
    <source>
        <dbReference type="Proteomes" id="UP000314982"/>
    </source>
</evidence>
<dbReference type="InterPro" id="IPR020864">
    <property type="entry name" value="MACPF"/>
</dbReference>
<dbReference type="GO" id="GO:0051607">
    <property type="term" value="P:defense response to virus"/>
    <property type="evidence" value="ECO:0007669"/>
    <property type="project" value="TreeGrafter"/>
</dbReference>
<evidence type="ECO:0000259" key="11">
    <source>
        <dbReference type="PROSITE" id="PS51412"/>
    </source>
</evidence>
<dbReference type="GO" id="GO:0022829">
    <property type="term" value="F:wide pore channel activity"/>
    <property type="evidence" value="ECO:0007669"/>
    <property type="project" value="TreeGrafter"/>
</dbReference>
<feature type="domain" description="MACPF" evidence="11">
    <location>
        <begin position="32"/>
        <end position="372"/>
    </location>
</feature>
<dbReference type="SMART" id="SM00457">
    <property type="entry name" value="MACPF"/>
    <property type="match status" value="1"/>
</dbReference>
<reference evidence="12" key="2">
    <citation type="submission" date="2025-08" db="UniProtKB">
        <authorList>
            <consortium name="Ensembl"/>
        </authorList>
    </citation>
    <scope>IDENTIFICATION</scope>
</reference>
<dbReference type="GeneTree" id="ENSGT00530000063725"/>
<dbReference type="PROSITE" id="PS51412">
    <property type="entry name" value="MACPF_2"/>
    <property type="match status" value="1"/>
</dbReference>
<dbReference type="Pfam" id="PF00168">
    <property type="entry name" value="C2"/>
    <property type="match status" value="1"/>
</dbReference>
<dbReference type="PANTHER" id="PTHR46096">
    <property type="entry name" value="PERFORIN-1"/>
    <property type="match status" value="1"/>
</dbReference>
<comment type="subcellular location">
    <subcellularLocation>
        <location evidence="1">Membrane</location>
    </subcellularLocation>
    <subcellularLocation>
        <location evidence="2">Secreted</location>
    </subcellularLocation>
</comment>
<accession>A0A4W5PYM3</accession>
<dbReference type="PANTHER" id="PTHR46096:SF3">
    <property type="entry name" value="PERFORIN-1"/>
    <property type="match status" value="1"/>
</dbReference>
<sequence>MSPKESTHISLVALLWLWGAWLSPVLSSCTTGRPAECKAALSAPGTNLAGESFDVVTMERKQAYVIDVDTWRKTANGTCTLCVNPFMEGKTQRLPAAVVDWRPSQKCNMRLASMVYDSSEAFVSSSQTEAKGSVMVGGTHSRAAKTVMSQSKKDKYSFIKQEIHCSYYSYRLLDDPPLHPEFSRSLGLLPPLYTDQTKVDYRHFLANFGTHFIKKVHLGGLVKSVTSLRVCQAALSGYNENEVKDCLEAEASVATSTGTAEFKTETKFCKKDLQKRDIKDSFSSTFQERFTEVVGGQTDGTPDLLFSQTGKNSKAFADWASSLKTIPDVINYSLHPLHLLVKQAKKRAGLKKAVEDYILEHALVKHCSGKCKGGSSSSAHDSCQCVCQASKEMTSQCCPQEKGLAHLTVTVKNARDLYGDTTSQTDGFVKVLMDDKAMQTNVIYNNDNPAWNKALYFENVKLSLASELKFAVYDEDKHWFKWWNDLLGECRVRPILVGSHDSMCPMNHGSLYFSYKVDCAPGLGGSNCGEYVPSGMNSDLSDLYTSRNSLNMTQDLLAHIRMGRPLGDPLAFVVKQKANGHPYGKTT</sequence>
<dbReference type="PROSITE" id="PS50004">
    <property type="entry name" value="C2"/>
    <property type="match status" value="1"/>
</dbReference>
<keyword evidence="13" id="KW-1185">Reference proteome</keyword>
<dbReference type="SMART" id="SM00239">
    <property type="entry name" value="C2"/>
    <property type="match status" value="1"/>
</dbReference>
<reference evidence="13" key="1">
    <citation type="submission" date="2018-06" db="EMBL/GenBank/DDBJ databases">
        <title>Genome assembly of Danube salmon.</title>
        <authorList>
            <person name="Macqueen D.J."/>
            <person name="Gundappa M.K."/>
        </authorList>
    </citation>
    <scope>NUCLEOTIDE SEQUENCE [LARGE SCALE GENOMIC DNA]</scope>
</reference>
<dbReference type="SUPFAM" id="SSF49562">
    <property type="entry name" value="C2 domain (Calcium/lipid-binding domain, CaLB)"/>
    <property type="match status" value="1"/>
</dbReference>
<dbReference type="GO" id="GO:0001913">
    <property type="term" value="P:T cell mediated cytotoxicity"/>
    <property type="evidence" value="ECO:0007669"/>
    <property type="project" value="TreeGrafter"/>
</dbReference>
<proteinExistence type="inferred from homology"/>
<dbReference type="InterPro" id="IPR052784">
    <property type="entry name" value="Perforin-1_pore-forming"/>
</dbReference>
<evidence type="ECO:0000256" key="2">
    <source>
        <dbReference type="ARBA" id="ARBA00004613"/>
    </source>
</evidence>
<dbReference type="GO" id="GO:0005576">
    <property type="term" value="C:extracellular region"/>
    <property type="evidence" value="ECO:0007669"/>
    <property type="project" value="UniProtKB-SubCell"/>
</dbReference>
<keyword evidence="7" id="KW-0472">Membrane</keyword>
<evidence type="ECO:0000256" key="7">
    <source>
        <dbReference type="ARBA" id="ARBA00023136"/>
    </source>
</evidence>
<evidence type="ECO:0000256" key="4">
    <source>
        <dbReference type="ARBA" id="ARBA00022525"/>
    </source>
</evidence>
<dbReference type="InterPro" id="IPR035892">
    <property type="entry name" value="C2_domain_sf"/>
</dbReference>
<dbReference type="Proteomes" id="UP000314982">
    <property type="component" value="Unassembled WGS sequence"/>
</dbReference>
<evidence type="ECO:0000256" key="9">
    <source>
        <dbReference type="SAM" id="SignalP"/>
    </source>
</evidence>
<name>A0A4W5PYM3_9TELE</name>
<reference evidence="12" key="3">
    <citation type="submission" date="2025-09" db="UniProtKB">
        <authorList>
            <consortium name="Ensembl"/>
        </authorList>
    </citation>
    <scope>IDENTIFICATION</scope>
</reference>
<keyword evidence="4" id="KW-0964">Secreted</keyword>
<dbReference type="InterPro" id="IPR020863">
    <property type="entry name" value="MACPF_CS"/>
</dbReference>
<dbReference type="GO" id="GO:0031640">
    <property type="term" value="P:killing of cells of another organism"/>
    <property type="evidence" value="ECO:0007669"/>
    <property type="project" value="UniProtKB-KW"/>
</dbReference>
<dbReference type="Gene3D" id="2.60.40.150">
    <property type="entry name" value="C2 domain"/>
    <property type="match status" value="1"/>
</dbReference>